<dbReference type="AlphaFoldDB" id="A0A657LX20"/>
<sequence length="83" mass="9229">MERTIVLHQGLYQEPRNQFDRLADNRASSTVQSLTISAASSNTVAEAALQLHAIIIRGFVRPYIDESTRSEFANAIRLGLDGR</sequence>
<accession>A0A657LX20</accession>
<keyword evidence="2" id="KW-1185">Reference proteome</keyword>
<reference evidence="1 2" key="1">
    <citation type="submission" date="2016-02" db="EMBL/GenBank/DDBJ databases">
        <title>Genome sequencing of a beta-galactosidase producing bacteria Rhizobium sp. 59.</title>
        <authorList>
            <person name="Wang D."/>
            <person name="Kot W."/>
            <person name="Qin Y."/>
            <person name="Hansen L."/>
            <person name="Naqvi K."/>
            <person name="Rensing C."/>
        </authorList>
    </citation>
    <scope>NUCLEOTIDE SEQUENCE [LARGE SCALE GENOMIC DNA]</scope>
    <source>
        <strain evidence="1 2">59</strain>
    </source>
</reference>
<organism evidence="1 2">
    <name type="scientific">Pararhizobium antarcticum</name>
    <dbReference type="NCBI Taxonomy" id="1798805"/>
    <lineage>
        <taxon>Bacteria</taxon>
        <taxon>Pseudomonadati</taxon>
        <taxon>Pseudomonadota</taxon>
        <taxon>Alphaproteobacteria</taxon>
        <taxon>Hyphomicrobiales</taxon>
        <taxon>Rhizobiaceae</taxon>
        <taxon>Rhizobium/Agrobacterium group</taxon>
        <taxon>Pararhizobium</taxon>
    </lineage>
</organism>
<protein>
    <submittedName>
        <fullName evidence="1">Uncharacterized protein</fullName>
    </submittedName>
</protein>
<gene>
    <name evidence="1" type="ORF">AX760_25475</name>
</gene>
<name>A0A657LX20_9HYPH</name>
<evidence type="ECO:0000313" key="2">
    <source>
        <dbReference type="Proteomes" id="UP000182661"/>
    </source>
</evidence>
<proteinExistence type="predicted"/>
<dbReference type="Proteomes" id="UP000182661">
    <property type="component" value="Unassembled WGS sequence"/>
</dbReference>
<comment type="caution">
    <text evidence="1">The sequence shown here is derived from an EMBL/GenBank/DDBJ whole genome shotgun (WGS) entry which is preliminary data.</text>
</comment>
<dbReference type="EMBL" id="LSRP01000032">
    <property type="protein sequence ID" value="OJG00384.1"/>
    <property type="molecule type" value="Genomic_DNA"/>
</dbReference>
<evidence type="ECO:0000313" key="1">
    <source>
        <dbReference type="EMBL" id="OJG00384.1"/>
    </source>
</evidence>